<keyword evidence="2" id="KW-1185">Reference proteome</keyword>
<name>A0A4Q7J7B6_9PSEU</name>
<dbReference type="EMBL" id="SFCC01000008">
    <property type="protein sequence ID" value="RZQ62682.1"/>
    <property type="molecule type" value="Genomic_DNA"/>
</dbReference>
<reference evidence="1 2" key="1">
    <citation type="submission" date="2019-02" db="EMBL/GenBank/DDBJ databases">
        <title>Draft genome sequence of Amycolatopsis sp. 8-3EHSu isolated from roots of Suaeda maritima.</title>
        <authorList>
            <person name="Duangmal K."/>
            <person name="Chantavorakit T."/>
        </authorList>
    </citation>
    <scope>NUCLEOTIDE SEQUENCE [LARGE SCALE GENOMIC DNA]</scope>
    <source>
        <strain evidence="1 2">8-3EHSu</strain>
    </source>
</reference>
<dbReference type="Proteomes" id="UP000292003">
    <property type="component" value="Unassembled WGS sequence"/>
</dbReference>
<accession>A0A4Q7J7B6</accession>
<sequence>MSVADVAGRLRQVLGACARARSAIQAAGDLASGARDLWANAVVGATGDIAREVDLTVGDCARLLDLVREVEDTLTRYSAALGVDIGRRPPSHLVTAPANTPLADRISTARRRVGKGRDGLAARGEWVCSDGSAIRVNSGHGDPHAAAAARFVRDQMPVTERAARRLATHVEIKIAVLMRAANLTDEVVVIDRQVCGTRDYDREDPVTCHRYLPRFLPPGARLRVAEPDGTIRTYRGEGTAS</sequence>
<protein>
    <submittedName>
        <fullName evidence="1">Uncharacterized protein</fullName>
    </submittedName>
</protein>
<gene>
    <name evidence="1" type="ORF">EWH70_17120</name>
</gene>
<proteinExistence type="predicted"/>
<evidence type="ECO:0000313" key="2">
    <source>
        <dbReference type="Proteomes" id="UP000292003"/>
    </source>
</evidence>
<dbReference type="OrthoDB" id="3370651at2"/>
<dbReference type="InterPro" id="IPR032724">
    <property type="entry name" value="SCP1.201-like"/>
</dbReference>
<evidence type="ECO:0000313" key="1">
    <source>
        <dbReference type="EMBL" id="RZQ62682.1"/>
    </source>
</evidence>
<dbReference type="AlphaFoldDB" id="A0A4Q7J7B6"/>
<dbReference type="Pfam" id="PF14428">
    <property type="entry name" value="DddA-like"/>
    <property type="match status" value="1"/>
</dbReference>
<comment type="caution">
    <text evidence="1">The sequence shown here is derived from an EMBL/GenBank/DDBJ whole genome shotgun (WGS) entry which is preliminary data.</text>
</comment>
<organism evidence="1 2">
    <name type="scientific">Amycolatopsis suaedae</name>
    <dbReference type="NCBI Taxonomy" id="2510978"/>
    <lineage>
        <taxon>Bacteria</taxon>
        <taxon>Bacillati</taxon>
        <taxon>Actinomycetota</taxon>
        <taxon>Actinomycetes</taxon>
        <taxon>Pseudonocardiales</taxon>
        <taxon>Pseudonocardiaceae</taxon>
        <taxon>Amycolatopsis</taxon>
    </lineage>
</organism>
<dbReference type="RefSeq" id="WP_130476420.1">
    <property type="nucleotide sequence ID" value="NZ_SFCC01000008.1"/>
</dbReference>